<dbReference type="AlphaFoldDB" id="A0A1C1A830"/>
<feature type="transmembrane region" description="Helical" evidence="4">
    <location>
        <begin position="12"/>
        <end position="32"/>
    </location>
</feature>
<gene>
    <name evidence="6" type="ORF">A8709_08875</name>
</gene>
<organism evidence="6 7">
    <name type="scientific">Paenibacillus pectinilyticus</name>
    <dbReference type="NCBI Taxonomy" id="512399"/>
    <lineage>
        <taxon>Bacteria</taxon>
        <taxon>Bacillati</taxon>
        <taxon>Bacillota</taxon>
        <taxon>Bacilli</taxon>
        <taxon>Bacillales</taxon>
        <taxon>Paenibacillaceae</taxon>
        <taxon>Paenibacillus</taxon>
    </lineage>
</organism>
<dbReference type="STRING" id="512399.A8709_08875"/>
<dbReference type="InterPro" id="IPR009057">
    <property type="entry name" value="Homeodomain-like_sf"/>
</dbReference>
<evidence type="ECO:0000256" key="4">
    <source>
        <dbReference type="SAM" id="Phobius"/>
    </source>
</evidence>
<keyword evidence="4" id="KW-0812">Transmembrane</keyword>
<dbReference type="PANTHER" id="PTHR43280">
    <property type="entry name" value="ARAC-FAMILY TRANSCRIPTIONAL REGULATOR"/>
    <property type="match status" value="1"/>
</dbReference>
<evidence type="ECO:0000313" key="6">
    <source>
        <dbReference type="EMBL" id="OCT16764.1"/>
    </source>
</evidence>
<keyword evidence="4" id="KW-1133">Transmembrane helix</keyword>
<feature type="transmembrane region" description="Helical" evidence="4">
    <location>
        <begin position="261"/>
        <end position="279"/>
    </location>
</feature>
<dbReference type="Pfam" id="PF12833">
    <property type="entry name" value="HTH_18"/>
    <property type="match status" value="1"/>
</dbReference>
<dbReference type="RefSeq" id="WP_065850851.1">
    <property type="nucleotide sequence ID" value="NZ_LYPC01000010.1"/>
</dbReference>
<proteinExistence type="predicted"/>
<dbReference type="Proteomes" id="UP000093309">
    <property type="component" value="Unassembled WGS sequence"/>
</dbReference>
<dbReference type="PROSITE" id="PS01124">
    <property type="entry name" value="HTH_ARAC_FAMILY_2"/>
    <property type="match status" value="1"/>
</dbReference>
<name>A0A1C1A830_9BACL</name>
<evidence type="ECO:0000259" key="5">
    <source>
        <dbReference type="PROSITE" id="PS01124"/>
    </source>
</evidence>
<keyword evidence="2" id="KW-0238">DNA-binding</keyword>
<reference evidence="7" key="1">
    <citation type="submission" date="2016-05" db="EMBL/GenBank/DDBJ databases">
        <title>Paenibacillus oryzae. sp. nov., isolated from the rice root.</title>
        <authorList>
            <person name="Zhang J."/>
            <person name="Zhang X."/>
        </authorList>
    </citation>
    <scope>NUCLEOTIDE SEQUENCE [LARGE SCALE GENOMIC DNA]</scope>
    <source>
        <strain evidence="7">KCTC13222</strain>
    </source>
</reference>
<dbReference type="PANTHER" id="PTHR43280:SF2">
    <property type="entry name" value="HTH-TYPE TRANSCRIPTIONAL REGULATOR EXSA"/>
    <property type="match status" value="1"/>
</dbReference>
<dbReference type="InterPro" id="IPR018062">
    <property type="entry name" value="HTH_AraC-typ_CS"/>
</dbReference>
<dbReference type="GO" id="GO:0003700">
    <property type="term" value="F:DNA-binding transcription factor activity"/>
    <property type="evidence" value="ECO:0007669"/>
    <property type="project" value="InterPro"/>
</dbReference>
<keyword evidence="1" id="KW-0805">Transcription regulation</keyword>
<comment type="caution">
    <text evidence="6">The sequence shown here is derived from an EMBL/GenBank/DDBJ whole genome shotgun (WGS) entry which is preliminary data.</text>
</comment>
<dbReference type="InterPro" id="IPR018060">
    <property type="entry name" value="HTH_AraC"/>
</dbReference>
<keyword evidence="3" id="KW-0804">Transcription</keyword>
<dbReference type="SMART" id="SM00342">
    <property type="entry name" value="HTH_ARAC"/>
    <property type="match status" value="1"/>
</dbReference>
<dbReference type="OrthoDB" id="1877256at2"/>
<dbReference type="InterPro" id="IPR041522">
    <property type="entry name" value="CdaR_GGDEF"/>
</dbReference>
<dbReference type="SUPFAM" id="SSF46689">
    <property type="entry name" value="Homeodomain-like"/>
    <property type="match status" value="1"/>
</dbReference>
<dbReference type="InterPro" id="IPR020449">
    <property type="entry name" value="Tscrpt_reg_AraC-type_HTH"/>
</dbReference>
<keyword evidence="7" id="KW-1185">Reference proteome</keyword>
<dbReference type="GO" id="GO:0043565">
    <property type="term" value="F:sequence-specific DNA binding"/>
    <property type="evidence" value="ECO:0007669"/>
    <property type="project" value="InterPro"/>
</dbReference>
<dbReference type="Pfam" id="PF17853">
    <property type="entry name" value="GGDEF_2"/>
    <property type="match status" value="1"/>
</dbReference>
<dbReference type="PRINTS" id="PR00032">
    <property type="entry name" value="HTHARAC"/>
</dbReference>
<keyword evidence="4" id="KW-0472">Membrane</keyword>
<evidence type="ECO:0000256" key="3">
    <source>
        <dbReference type="ARBA" id="ARBA00023163"/>
    </source>
</evidence>
<dbReference type="EMBL" id="LYPC01000010">
    <property type="protein sequence ID" value="OCT16764.1"/>
    <property type="molecule type" value="Genomic_DNA"/>
</dbReference>
<sequence>MRRNWFHRLLLSYVPVLILIVCLFVFIGVVQLNDLSRKEALKSSGVYVQNIQSSIDMSLNSIEMMMLETITRNMKLTTFAGMQSDSAFFIELSQLLQNLTATHPWIDSAYLYRAADGTVISDKTKLNVEQFADKPFIDSHLNHPEQDSWSIPRSFRTLKDWNSEGMVISMAKGVPLQSKGIAMLVINVKVGAIQEFLSKYGTSEVNQIAVSDSEGHKIFEQVGKNPKVNDFTYISNYTGWTFTSSLKKEELGNVFNYMKSGWFIVGFLGLLLAIGWIVYITRKNYKPIETIMSRIEKYNQIHKEHPIQGPTVDELSYIDYTLSSIIEVSQEYQNQSLVNQKYRRVQLFHEIVDGSHPLDQAEWHNEMAELSMKQLGSAAVSIIEIDKYLEFISGHSREDQGLFKYILRKVVEETAEAGGVRIWQEWVTNHRLCLIFLEEQPEIRMESTMLSLMDQIRQWMQDNLKLTVTAGLGCTVTEVNTISQSYESAARALDYKSALGSNRVIGHWEIELLSHDDLYVYLQYVRTIAQAFRVGNEGWQEQLRLLFEGLKRLLLPKEEISGILSYMNYYFYREMMELPPEYQELWNREFPTPWDENIDALETLDELEFFYSNTLSSCAKKMEAIRESKGNHGVVQRVKDYLEENFSNPNLSLSGLSDQFHMNPSSLSTLFKEDFGEKFVVYLCQIRMEHAKELLRGTTLSIQDISERVGYLHQMSFIRAFKKMIGTTPGDYRKVHQ</sequence>
<dbReference type="PROSITE" id="PS00041">
    <property type="entry name" value="HTH_ARAC_FAMILY_1"/>
    <property type="match status" value="1"/>
</dbReference>
<accession>A0A1C1A830</accession>
<protein>
    <recommendedName>
        <fullName evidence="5">HTH araC/xylS-type domain-containing protein</fullName>
    </recommendedName>
</protein>
<dbReference type="Gene3D" id="1.10.10.60">
    <property type="entry name" value="Homeodomain-like"/>
    <property type="match status" value="2"/>
</dbReference>
<evidence type="ECO:0000313" key="7">
    <source>
        <dbReference type="Proteomes" id="UP000093309"/>
    </source>
</evidence>
<feature type="domain" description="HTH araC/xylS-type" evidence="5">
    <location>
        <begin position="636"/>
        <end position="735"/>
    </location>
</feature>
<evidence type="ECO:0000256" key="2">
    <source>
        <dbReference type="ARBA" id="ARBA00023125"/>
    </source>
</evidence>
<evidence type="ECO:0000256" key="1">
    <source>
        <dbReference type="ARBA" id="ARBA00023015"/>
    </source>
</evidence>